<evidence type="ECO:0000313" key="2">
    <source>
        <dbReference type="Proteomes" id="UP000008370"/>
    </source>
</evidence>
<dbReference type="KEGG" id="pco:PHACADRAFT_33511"/>
<organism evidence="1 2">
    <name type="scientific">Phanerochaete carnosa (strain HHB-10118-sp)</name>
    <name type="common">White-rot fungus</name>
    <name type="synonym">Peniophora carnosa</name>
    <dbReference type="NCBI Taxonomy" id="650164"/>
    <lineage>
        <taxon>Eukaryota</taxon>
        <taxon>Fungi</taxon>
        <taxon>Dikarya</taxon>
        <taxon>Basidiomycota</taxon>
        <taxon>Agaricomycotina</taxon>
        <taxon>Agaricomycetes</taxon>
        <taxon>Polyporales</taxon>
        <taxon>Phanerochaetaceae</taxon>
        <taxon>Phanerochaete</taxon>
    </lineage>
</organism>
<dbReference type="OrthoDB" id="4743193at2759"/>
<sequence>MINLVAELAHFLYARPQPIRLASLVECILTYGGEPEHHNGTVGHLLWDLLMSANVLMSAFYHHQSVSEWVHGVNQAACAEELQTLVRKDSGWHFSVLSAHAEQITKFKLETMAARAQALDSTLWHLLMALMHANQRSASTTQQKQERDAEDEYLAQVEGLEDENLIGGNARENLEVTRK</sequence>
<proteinExistence type="predicted"/>
<name>K5VEB1_PHACS</name>
<dbReference type="GeneID" id="18919810"/>
<dbReference type="InParanoid" id="K5VEB1"/>
<dbReference type="RefSeq" id="XP_007401993.1">
    <property type="nucleotide sequence ID" value="XM_007401931.1"/>
</dbReference>
<protein>
    <submittedName>
        <fullName evidence="1">Uncharacterized protein</fullName>
    </submittedName>
</protein>
<dbReference type="HOGENOM" id="CLU_1503980_0_0_1"/>
<evidence type="ECO:0000313" key="1">
    <source>
        <dbReference type="EMBL" id="EKM49483.1"/>
    </source>
</evidence>
<accession>K5VEB1</accession>
<reference evidence="1 2" key="1">
    <citation type="journal article" date="2012" name="BMC Genomics">
        <title>Comparative genomics of the white-rot fungi, Phanerochaete carnosa and P. chrysosporium, to elucidate the genetic basis of the distinct wood types they colonize.</title>
        <authorList>
            <person name="Suzuki H."/>
            <person name="MacDonald J."/>
            <person name="Syed K."/>
            <person name="Salamov A."/>
            <person name="Hori C."/>
            <person name="Aerts A."/>
            <person name="Henrissat B."/>
            <person name="Wiebenga A."/>
            <person name="vanKuyk P.A."/>
            <person name="Barry K."/>
            <person name="Lindquist E."/>
            <person name="LaButti K."/>
            <person name="Lapidus A."/>
            <person name="Lucas S."/>
            <person name="Coutinho P."/>
            <person name="Gong Y."/>
            <person name="Samejima M."/>
            <person name="Mahadevan R."/>
            <person name="Abou-Zaid M."/>
            <person name="de Vries R.P."/>
            <person name="Igarashi K."/>
            <person name="Yadav J.S."/>
            <person name="Grigoriev I.V."/>
            <person name="Master E.R."/>
        </authorList>
    </citation>
    <scope>NUCLEOTIDE SEQUENCE [LARGE SCALE GENOMIC DNA]</scope>
    <source>
        <strain evidence="1 2">HHB-10118-sp</strain>
    </source>
</reference>
<dbReference type="Proteomes" id="UP000008370">
    <property type="component" value="Unassembled WGS sequence"/>
</dbReference>
<gene>
    <name evidence="1" type="ORF">PHACADRAFT_33511</name>
</gene>
<dbReference type="STRING" id="650164.K5VEB1"/>
<dbReference type="EMBL" id="JH930481">
    <property type="protein sequence ID" value="EKM49483.1"/>
    <property type="molecule type" value="Genomic_DNA"/>
</dbReference>
<keyword evidence="2" id="KW-1185">Reference proteome</keyword>
<dbReference type="AlphaFoldDB" id="K5VEB1"/>